<accession>A0ABY4L3H3</accession>
<dbReference type="Proteomes" id="UP000832041">
    <property type="component" value="Chromosome"/>
</dbReference>
<evidence type="ECO:0000256" key="1">
    <source>
        <dbReference type="SAM" id="MobiDB-lite"/>
    </source>
</evidence>
<protein>
    <recommendedName>
        <fullName evidence="2">Lantibiotic dehydratase N-terminal domain-containing protein</fullName>
    </recommendedName>
</protein>
<proteinExistence type="predicted"/>
<dbReference type="EMBL" id="CP051627">
    <property type="protein sequence ID" value="UPT22192.1"/>
    <property type="molecule type" value="Genomic_DNA"/>
</dbReference>
<feature type="region of interest" description="Disordered" evidence="1">
    <location>
        <begin position="360"/>
        <end position="382"/>
    </location>
</feature>
<sequence>MPRDPALLDDGAVPRQRAWIADVWARKDVRDALAAASPALCRQVEAVVSGACTEPRRVRRTVLSLVSYLLRWQRRATPFGLFAGVAPVGTAHEPSVAWGGKHQVSARPDGEWLTDVISRLDQCRELRERLHVVANDTGQARGDRFVAPGPPADGRARHMAPLEVSVRRTRPVAAALEEARTPIRYGELCARLARLFPTAGEDRIRAVLDGLIDQNLLVSSLWPPMTCLDTLGYVCAELDAVRAQGIDAIAPLVAELRTIRDDLAERSPGALAESSRDSVVERLWSCDPQPPRRVAATRSRTTTPWFCSGVAILSHPGGWLPHLSRVHAASRCGVAILSHPGGWLPQHLKCANTTLLGDAHDSKKGESSQADTNLLENPPVNP</sequence>
<name>A0ABY4L3H3_THEAE</name>
<evidence type="ECO:0000313" key="3">
    <source>
        <dbReference type="EMBL" id="UPT22192.1"/>
    </source>
</evidence>
<feature type="domain" description="Lantibiotic dehydratase N-terminal" evidence="2">
    <location>
        <begin position="26"/>
        <end position="282"/>
    </location>
</feature>
<dbReference type="Pfam" id="PF04738">
    <property type="entry name" value="Lant_dehydr_N"/>
    <property type="match status" value="1"/>
</dbReference>
<dbReference type="InterPro" id="IPR006827">
    <property type="entry name" value="Lant_deHydtase_N"/>
</dbReference>
<reference evidence="3 4" key="1">
    <citation type="submission" date="2020-04" db="EMBL/GenBank/DDBJ databases">
        <title>Thermobifida alba genome sequencing and assembly.</title>
        <authorList>
            <person name="Luzics S."/>
            <person name="Horvath B."/>
            <person name="Nagy I."/>
            <person name="Toth A."/>
            <person name="Nagy I."/>
            <person name="Kukolya J."/>
        </authorList>
    </citation>
    <scope>NUCLEOTIDE SEQUENCE [LARGE SCALE GENOMIC DNA]</scope>
    <source>
        <strain evidence="3 4">DSM 43795</strain>
    </source>
</reference>
<evidence type="ECO:0000313" key="4">
    <source>
        <dbReference type="Proteomes" id="UP000832041"/>
    </source>
</evidence>
<keyword evidence="4" id="KW-1185">Reference proteome</keyword>
<organism evidence="3 4">
    <name type="scientific">Thermobifida alba</name>
    <name type="common">Thermomonospora alba</name>
    <dbReference type="NCBI Taxonomy" id="53522"/>
    <lineage>
        <taxon>Bacteria</taxon>
        <taxon>Bacillati</taxon>
        <taxon>Actinomycetota</taxon>
        <taxon>Actinomycetes</taxon>
        <taxon>Streptosporangiales</taxon>
        <taxon>Nocardiopsidaceae</taxon>
        <taxon>Thermobifida</taxon>
    </lineage>
</organism>
<gene>
    <name evidence="3" type="ORF">FOF52_15495</name>
</gene>
<evidence type="ECO:0000259" key="2">
    <source>
        <dbReference type="Pfam" id="PF04738"/>
    </source>
</evidence>